<dbReference type="Proteomes" id="UP000176593">
    <property type="component" value="Unassembled WGS sequence"/>
</dbReference>
<reference evidence="1 2" key="1">
    <citation type="journal article" date="2016" name="Nat. Commun.">
        <title>Thousands of microbial genomes shed light on interconnected biogeochemical processes in an aquifer system.</title>
        <authorList>
            <person name="Anantharaman K."/>
            <person name="Brown C.T."/>
            <person name="Hug L.A."/>
            <person name="Sharon I."/>
            <person name="Castelle C.J."/>
            <person name="Probst A.J."/>
            <person name="Thomas B.C."/>
            <person name="Singh A."/>
            <person name="Wilkins M.J."/>
            <person name="Karaoz U."/>
            <person name="Brodie E.L."/>
            <person name="Williams K.H."/>
            <person name="Hubbard S.S."/>
            <person name="Banfield J.F."/>
        </authorList>
    </citation>
    <scope>NUCLEOTIDE SEQUENCE [LARGE SCALE GENOMIC DNA]</scope>
</reference>
<comment type="caution">
    <text evidence="1">The sequence shown here is derived from an EMBL/GenBank/DDBJ whole genome shotgun (WGS) entry which is preliminary data.</text>
</comment>
<organism evidence="1 2">
    <name type="scientific">Candidatus Uhrbacteria bacterium RIFCSPLOWO2_02_FULL_48_18</name>
    <dbReference type="NCBI Taxonomy" id="1802408"/>
    <lineage>
        <taxon>Bacteria</taxon>
        <taxon>Candidatus Uhriibacteriota</taxon>
    </lineage>
</organism>
<evidence type="ECO:0000313" key="2">
    <source>
        <dbReference type="Proteomes" id="UP000176593"/>
    </source>
</evidence>
<gene>
    <name evidence="1" type="ORF">A3I41_04740</name>
</gene>
<proteinExistence type="predicted"/>
<dbReference type="AlphaFoldDB" id="A0A1F7V835"/>
<name>A0A1F7V835_9BACT</name>
<protein>
    <submittedName>
        <fullName evidence="1">Uncharacterized protein</fullName>
    </submittedName>
</protein>
<accession>A0A1F7V835</accession>
<dbReference type="EMBL" id="MGEQ01000008">
    <property type="protein sequence ID" value="OGL86565.1"/>
    <property type="molecule type" value="Genomic_DNA"/>
</dbReference>
<evidence type="ECO:0000313" key="1">
    <source>
        <dbReference type="EMBL" id="OGL86565.1"/>
    </source>
</evidence>
<sequence>MGRTTMLVEFAHDGCRAFKQTIENQAALIQGYAPEHMFVLVSASHDALTRTLFDRGSYGGAPCRVFLYDDTKKADRKMPNEDQWFVELCKDTTLTTENECQSQLSDKRLYTP</sequence>